<dbReference type="Gene3D" id="2.40.10.10">
    <property type="entry name" value="Trypsin-like serine proteases"/>
    <property type="match status" value="1"/>
</dbReference>
<dbReference type="RefSeq" id="XP_034250021.1">
    <property type="nucleotide sequence ID" value="XM_034394130.1"/>
</dbReference>
<dbReference type="InterPro" id="IPR009003">
    <property type="entry name" value="Peptidase_S1_PA"/>
</dbReference>
<keyword evidence="6" id="KW-0732">Signal</keyword>
<dbReference type="PANTHER" id="PTHR24276">
    <property type="entry name" value="POLYSERASE-RELATED"/>
    <property type="match status" value="1"/>
</dbReference>
<evidence type="ECO:0000313" key="9">
    <source>
        <dbReference type="RefSeq" id="XP_034250021.1"/>
    </source>
</evidence>
<dbReference type="SMART" id="SM00020">
    <property type="entry name" value="Tryp_SPc"/>
    <property type="match status" value="1"/>
</dbReference>
<dbReference type="InterPro" id="IPR001254">
    <property type="entry name" value="Trypsin_dom"/>
</dbReference>
<dbReference type="GeneID" id="117650599"/>
<dbReference type="OrthoDB" id="10059102at2759"/>
<dbReference type="CDD" id="cd00190">
    <property type="entry name" value="Tryp_SPc"/>
    <property type="match status" value="1"/>
</dbReference>
<proteinExistence type="inferred from homology"/>
<dbReference type="KEGG" id="tpal:117650599"/>
<evidence type="ECO:0000313" key="8">
    <source>
        <dbReference type="Proteomes" id="UP000515158"/>
    </source>
</evidence>
<dbReference type="SUPFAM" id="SSF50494">
    <property type="entry name" value="Trypsin-like serine proteases"/>
    <property type="match status" value="1"/>
</dbReference>
<dbReference type="PROSITE" id="PS00135">
    <property type="entry name" value="TRYPSIN_SER"/>
    <property type="match status" value="1"/>
</dbReference>
<evidence type="ECO:0000256" key="3">
    <source>
        <dbReference type="ARBA" id="ARBA00022825"/>
    </source>
</evidence>
<sequence length="306" mass="32639">MRRREGRAWCAPGPEAKPVLFLLPFLGALVVGHVLDNGPTHAATRTATHAAATHAHHAVNTSPALPPLGMRIVNGDSVDIVDYPFQASIEMRGHHICGAAIIAKNWVVSAKHCFSAPGAADASAYRVRVGSTQRQYGGSLHPVDRIVMYPSDAIVDYDVAVLHVAAPFTYGQTVSSIELAAPSDAVPPAKRKVQVTGYGAIAEAPNSRLSPRLLKADLTTVEHKDCRDFFKERVPITVRMICASSNRQDACQGDSGGPLSENLSGSWKLVGIVSFGLGCGRKGHPGIYANIANHDIRNFIKSVTNV</sequence>
<reference evidence="9" key="1">
    <citation type="submission" date="2025-08" db="UniProtKB">
        <authorList>
            <consortium name="RefSeq"/>
        </authorList>
    </citation>
    <scope>IDENTIFICATION</scope>
    <source>
        <tissue evidence="9">Total insect</tissue>
    </source>
</reference>
<evidence type="ECO:0000259" key="7">
    <source>
        <dbReference type="PROSITE" id="PS50240"/>
    </source>
</evidence>
<dbReference type="InParanoid" id="A0A6P8ZZ73"/>
<feature type="chain" id="PRO_5028395909" evidence="6">
    <location>
        <begin position="33"/>
        <end position="306"/>
    </location>
</feature>
<evidence type="ECO:0000256" key="6">
    <source>
        <dbReference type="SAM" id="SignalP"/>
    </source>
</evidence>
<keyword evidence="1" id="KW-0645">Protease</keyword>
<accession>A0A6P8ZZ73</accession>
<comment type="similarity">
    <text evidence="5">Belongs to the peptidase S1 family. CLIP subfamily.</text>
</comment>
<dbReference type="InterPro" id="IPR043504">
    <property type="entry name" value="Peptidase_S1_PA_chymotrypsin"/>
</dbReference>
<gene>
    <name evidence="9" type="primary">LOC117650599</name>
</gene>
<dbReference type="GO" id="GO:0006508">
    <property type="term" value="P:proteolysis"/>
    <property type="evidence" value="ECO:0007669"/>
    <property type="project" value="UniProtKB-KW"/>
</dbReference>
<name>A0A6P8ZZ73_THRPL</name>
<dbReference type="Pfam" id="PF00089">
    <property type="entry name" value="Trypsin"/>
    <property type="match status" value="1"/>
</dbReference>
<protein>
    <submittedName>
        <fullName evidence="9">Trypsin-1-like isoform X1</fullName>
    </submittedName>
</protein>
<dbReference type="FunFam" id="2.40.10.10:FF:000002">
    <property type="entry name" value="Transmembrane protease serine"/>
    <property type="match status" value="1"/>
</dbReference>
<dbReference type="PRINTS" id="PR00722">
    <property type="entry name" value="CHYMOTRYPSIN"/>
</dbReference>
<keyword evidence="4" id="KW-1015">Disulfide bond</keyword>
<evidence type="ECO:0000256" key="4">
    <source>
        <dbReference type="ARBA" id="ARBA00023157"/>
    </source>
</evidence>
<feature type="signal peptide" evidence="6">
    <location>
        <begin position="1"/>
        <end position="32"/>
    </location>
</feature>
<evidence type="ECO:0000256" key="5">
    <source>
        <dbReference type="ARBA" id="ARBA00024195"/>
    </source>
</evidence>
<dbReference type="PANTHER" id="PTHR24276:SF91">
    <property type="entry name" value="AT26814P-RELATED"/>
    <property type="match status" value="1"/>
</dbReference>
<keyword evidence="2" id="KW-0378">Hydrolase</keyword>
<dbReference type="InterPro" id="IPR001314">
    <property type="entry name" value="Peptidase_S1A"/>
</dbReference>
<dbReference type="GO" id="GO:0004252">
    <property type="term" value="F:serine-type endopeptidase activity"/>
    <property type="evidence" value="ECO:0007669"/>
    <property type="project" value="InterPro"/>
</dbReference>
<dbReference type="Proteomes" id="UP000515158">
    <property type="component" value="Unplaced"/>
</dbReference>
<dbReference type="InterPro" id="IPR050430">
    <property type="entry name" value="Peptidase_S1"/>
</dbReference>
<dbReference type="InterPro" id="IPR033116">
    <property type="entry name" value="TRYPSIN_SER"/>
</dbReference>
<keyword evidence="8" id="KW-1185">Reference proteome</keyword>
<keyword evidence="3" id="KW-0720">Serine protease</keyword>
<evidence type="ECO:0000256" key="2">
    <source>
        <dbReference type="ARBA" id="ARBA00022801"/>
    </source>
</evidence>
<feature type="domain" description="Peptidase S1" evidence="7">
    <location>
        <begin position="72"/>
        <end position="305"/>
    </location>
</feature>
<dbReference type="AlphaFoldDB" id="A0A6P8ZZ73"/>
<evidence type="ECO:0000256" key="1">
    <source>
        <dbReference type="ARBA" id="ARBA00022670"/>
    </source>
</evidence>
<dbReference type="PROSITE" id="PS50240">
    <property type="entry name" value="TRYPSIN_DOM"/>
    <property type="match status" value="1"/>
</dbReference>
<organism evidence="9">
    <name type="scientific">Thrips palmi</name>
    <name type="common">Melon thrips</name>
    <dbReference type="NCBI Taxonomy" id="161013"/>
    <lineage>
        <taxon>Eukaryota</taxon>
        <taxon>Metazoa</taxon>
        <taxon>Ecdysozoa</taxon>
        <taxon>Arthropoda</taxon>
        <taxon>Hexapoda</taxon>
        <taxon>Insecta</taxon>
        <taxon>Pterygota</taxon>
        <taxon>Neoptera</taxon>
        <taxon>Paraneoptera</taxon>
        <taxon>Thysanoptera</taxon>
        <taxon>Terebrantia</taxon>
        <taxon>Thripoidea</taxon>
        <taxon>Thripidae</taxon>
        <taxon>Thrips</taxon>
    </lineage>
</organism>